<dbReference type="RefSeq" id="WP_062518860.1">
    <property type="nucleotide sequence ID" value="NZ_LIPY01000024.1"/>
</dbReference>
<organism evidence="2 3">
    <name type="scientific">Paenibacillus jilunlii</name>
    <dbReference type="NCBI Taxonomy" id="682956"/>
    <lineage>
        <taxon>Bacteria</taxon>
        <taxon>Bacillati</taxon>
        <taxon>Bacillota</taxon>
        <taxon>Bacilli</taxon>
        <taxon>Bacillales</taxon>
        <taxon>Paenibacillaceae</taxon>
        <taxon>Paenibacillus</taxon>
    </lineage>
</organism>
<gene>
    <name evidence="2" type="ORF">AML91_00105</name>
</gene>
<comment type="caution">
    <text evidence="2">The sequence shown here is derived from an EMBL/GenBank/DDBJ whole genome shotgun (WGS) entry which is preliminary data.</text>
</comment>
<evidence type="ECO:0000313" key="2">
    <source>
        <dbReference type="EMBL" id="KWX81367.1"/>
    </source>
</evidence>
<dbReference type="Proteomes" id="UP000070252">
    <property type="component" value="Unassembled WGS sequence"/>
</dbReference>
<protein>
    <submittedName>
        <fullName evidence="2">Uncharacterized protein</fullName>
    </submittedName>
</protein>
<name>A0ABR5T1Q8_9BACL</name>
<evidence type="ECO:0000313" key="3">
    <source>
        <dbReference type="Proteomes" id="UP000070252"/>
    </source>
</evidence>
<proteinExistence type="predicted"/>
<evidence type="ECO:0000256" key="1">
    <source>
        <dbReference type="SAM" id="MobiDB-lite"/>
    </source>
</evidence>
<reference evidence="2 3" key="1">
    <citation type="submission" date="2015-08" db="EMBL/GenBank/DDBJ databases">
        <title>Genome of Paenibacillus jilunlii.</title>
        <authorList>
            <person name="Sant'Anna F.H."/>
            <person name="Ambrosini A."/>
            <person name="Souza R."/>
            <person name="Bach E."/>
            <person name="Fernandes G."/>
            <person name="Balsanelli E."/>
            <person name="Baura V.A."/>
            <person name="Pedrosa F.O."/>
            <person name="Souza E.M."/>
            <person name="Passaglia L."/>
        </authorList>
    </citation>
    <scope>NUCLEOTIDE SEQUENCE [LARGE SCALE GENOMIC DNA]</scope>
    <source>
        <strain evidence="2 3">DSM 23019</strain>
    </source>
</reference>
<sequence length="61" mass="6619">MVTSEDNELFAEQARSNIAEGKDPSEAIAKAEGQMEGVHCIYATTSGVSREHEAYVYDPGQ</sequence>
<keyword evidence="3" id="KW-1185">Reference proteome</keyword>
<accession>A0ABR5T1Q8</accession>
<feature type="region of interest" description="Disordered" evidence="1">
    <location>
        <begin position="1"/>
        <end position="24"/>
    </location>
</feature>
<dbReference type="EMBL" id="LIPY01000024">
    <property type="protein sequence ID" value="KWX81367.1"/>
    <property type="molecule type" value="Genomic_DNA"/>
</dbReference>